<feature type="region of interest" description="Disordered" evidence="1">
    <location>
        <begin position="286"/>
        <end position="326"/>
    </location>
</feature>
<reference evidence="2" key="1">
    <citation type="submission" date="2023-06" db="EMBL/GenBank/DDBJ databases">
        <authorList>
            <consortium name="Lawrence Berkeley National Laboratory"/>
            <person name="Ahrendt S."/>
            <person name="Sahu N."/>
            <person name="Indic B."/>
            <person name="Wong-Bajracharya J."/>
            <person name="Merenyi Z."/>
            <person name="Ke H.-M."/>
            <person name="Monk M."/>
            <person name="Kocsube S."/>
            <person name="Drula E."/>
            <person name="Lipzen A."/>
            <person name="Balint B."/>
            <person name="Henrissat B."/>
            <person name="Andreopoulos B."/>
            <person name="Martin F.M."/>
            <person name="Harder C.B."/>
            <person name="Rigling D."/>
            <person name="Ford K.L."/>
            <person name="Foster G.D."/>
            <person name="Pangilinan J."/>
            <person name="Papanicolaou A."/>
            <person name="Barry K."/>
            <person name="LaButti K."/>
            <person name="Viragh M."/>
            <person name="Koriabine M."/>
            <person name="Yan M."/>
            <person name="Riley R."/>
            <person name="Champramary S."/>
            <person name="Plett K.L."/>
            <person name="Tsai I.J."/>
            <person name="Slot J."/>
            <person name="Sipos G."/>
            <person name="Plett J."/>
            <person name="Nagy L.G."/>
            <person name="Grigoriev I.V."/>
        </authorList>
    </citation>
    <scope>NUCLEOTIDE SEQUENCE</scope>
    <source>
        <strain evidence="2">CCBAS 213</strain>
    </source>
</reference>
<protein>
    <submittedName>
        <fullName evidence="2">Uncharacterized protein</fullName>
    </submittedName>
</protein>
<evidence type="ECO:0000313" key="2">
    <source>
        <dbReference type="EMBL" id="KAK0463760.1"/>
    </source>
</evidence>
<dbReference type="RefSeq" id="XP_060335070.1">
    <property type="nucleotide sequence ID" value="XM_060480644.1"/>
</dbReference>
<dbReference type="AlphaFoldDB" id="A0AA39NDS3"/>
<proteinExistence type="predicted"/>
<accession>A0AA39NDS3</accession>
<feature type="compositionally biased region" description="Polar residues" evidence="1">
    <location>
        <begin position="286"/>
        <end position="296"/>
    </location>
</feature>
<evidence type="ECO:0000256" key="1">
    <source>
        <dbReference type="SAM" id="MobiDB-lite"/>
    </source>
</evidence>
<dbReference type="GeneID" id="85364192"/>
<keyword evidence="3" id="KW-1185">Reference proteome</keyword>
<comment type="caution">
    <text evidence="2">The sequence shown here is derived from an EMBL/GenBank/DDBJ whole genome shotgun (WGS) entry which is preliminary data.</text>
</comment>
<sequence>MLPQVVPPERHYFAFSIDVAATLELYCDGGDDSMLEKLDGLKDRMYAGYCLMVEGEVDEDNKYHVIDIRPVQQGFTKPHPRKSQHARPTMCIPILPETAHPRSREPLQLSRELPWENCYHPTCYDICTRVPTEWRDYSQSPCAMLSAPLVKAIPQDMRYGRLLRAGVDDDQALRILGGQQDAPDVDIPDDASETDSQICKTFLAKIPGFENPEEDGTFVPVLRVEHVLSNIPGISDPSQLYGDLELFQEIVQEYQLARYGSILFEPPEGPHIDDTSVSDNSSMVYSMMSGLSGTSTEDLESDPSDSHELDSLPSGSEELPTAPASRRKGKWKVKSLFRRVMTNIFELVKWRRFSSKS</sequence>
<organism evidence="2 3">
    <name type="scientific">Armillaria tabescens</name>
    <name type="common">Ringless honey mushroom</name>
    <name type="synonym">Agaricus tabescens</name>
    <dbReference type="NCBI Taxonomy" id="1929756"/>
    <lineage>
        <taxon>Eukaryota</taxon>
        <taxon>Fungi</taxon>
        <taxon>Dikarya</taxon>
        <taxon>Basidiomycota</taxon>
        <taxon>Agaricomycotina</taxon>
        <taxon>Agaricomycetes</taxon>
        <taxon>Agaricomycetidae</taxon>
        <taxon>Agaricales</taxon>
        <taxon>Marasmiineae</taxon>
        <taxon>Physalacriaceae</taxon>
        <taxon>Desarmillaria</taxon>
    </lineage>
</organism>
<dbReference type="EMBL" id="JAUEPS010000007">
    <property type="protein sequence ID" value="KAK0463760.1"/>
    <property type="molecule type" value="Genomic_DNA"/>
</dbReference>
<evidence type="ECO:0000313" key="3">
    <source>
        <dbReference type="Proteomes" id="UP001175211"/>
    </source>
</evidence>
<dbReference type="Proteomes" id="UP001175211">
    <property type="component" value="Unassembled WGS sequence"/>
</dbReference>
<gene>
    <name evidence="2" type="ORF">EV420DRAFT_1761013</name>
</gene>
<name>A0AA39NDS3_ARMTA</name>